<gene>
    <name evidence="9" type="ORF">METZ01_LOCUS330225</name>
</gene>
<evidence type="ECO:0000256" key="4">
    <source>
        <dbReference type="ARBA" id="ARBA00022832"/>
    </source>
</evidence>
<sequence length="151" mass="16952">MTKIDKIDIENINFIKKELKLQNVRTVKIKKGNYEIEISTGEVLSSKNIKQLTSQTEITSESDKNLKQKTDTKLENIVKSPMVGVVYLSSDPSTPPYVKEGQHVKQGDILMLIEAMKTFNEIKAPRSGVVQKIIALNSQPVEFGDSLVVFE</sequence>
<dbReference type="InterPro" id="IPR001249">
    <property type="entry name" value="AcCoA_biotinCC"/>
</dbReference>
<evidence type="ECO:0000256" key="5">
    <source>
        <dbReference type="ARBA" id="ARBA00023098"/>
    </source>
</evidence>
<dbReference type="PRINTS" id="PR01071">
    <property type="entry name" value="ACOABIOTINCC"/>
</dbReference>
<evidence type="ECO:0000256" key="7">
    <source>
        <dbReference type="ARBA" id="ARBA00023267"/>
    </source>
</evidence>
<organism evidence="9">
    <name type="scientific">marine metagenome</name>
    <dbReference type="NCBI Taxonomy" id="408172"/>
    <lineage>
        <taxon>unclassified sequences</taxon>
        <taxon>metagenomes</taxon>
        <taxon>ecological metagenomes</taxon>
    </lineage>
</organism>
<evidence type="ECO:0000256" key="3">
    <source>
        <dbReference type="ARBA" id="ARBA00022516"/>
    </source>
</evidence>
<dbReference type="SUPFAM" id="SSF51230">
    <property type="entry name" value="Single hybrid motif"/>
    <property type="match status" value="1"/>
</dbReference>
<accession>A0A382PZH7</accession>
<proteinExistence type="predicted"/>
<feature type="domain" description="Lipoyl-binding" evidence="8">
    <location>
        <begin position="75"/>
        <end position="151"/>
    </location>
</feature>
<dbReference type="FunFam" id="2.40.50.100:FF:000003">
    <property type="entry name" value="Acetyl-CoA carboxylase biotin carboxyl carrier protein"/>
    <property type="match status" value="1"/>
</dbReference>
<keyword evidence="5" id="KW-0443">Lipid metabolism</keyword>
<evidence type="ECO:0000256" key="2">
    <source>
        <dbReference type="ARBA" id="ARBA00017562"/>
    </source>
</evidence>
<dbReference type="Gene3D" id="2.40.50.100">
    <property type="match status" value="1"/>
</dbReference>
<evidence type="ECO:0000259" key="8">
    <source>
        <dbReference type="PROSITE" id="PS50968"/>
    </source>
</evidence>
<dbReference type="InterPro" id="IPR011053">
    <property type="entry name" value="Single_hybrid_motif"/>
</dbReference>
<dbReference type="CDD" id="cd06850">
    <property type="entry name" value="biotinyl_domain"/>
    <property type="match status" value="1"/>
</dbReference>
<dbReference type="UniPathway" id="UPA00094"/>
<dbReference type="InterPro" id="IPR050709">
    <property type="entry name" value="Biotin_Carboxyl_Carrier/Decarb"/>
</dbReference>
<dbReference type="GO" id="GO:0006633">
    <property type="term" value="P:fatty acid biosynthetic process"/>
    <property type="evidence" value="ECO:0007669"/>
    <property type="project" value="UniProtKB-UniPathway"/>
</dbReference>
<keyword evidence="4" id="KW-0276">Fatty acid metabolism</keyword>
<dbReference type="GO" id="GO:0009317">
    <property type="term" value="C:acetyl-CoA carboxylase complex"/>
    <property type="evidence" value="ECO:0007669"/>
    <property type="project" value="InterPro"/>
</dbReference>
<evidence type="ECO:0000256" key="6">
    <source>
        <dbReference type="ARBA" id="ARBA00023160"/>
    </source>
</evidence>
<protein>
    <recommendedName>
        <fullName evidence="2">Biotin carboxyl carrier protein of acetyl-CoA carboxylase</fullName>
    </recommendedName>
</protein>
<keyword evidence="6" id="KW-0275">Fatty acid biosynthesis</keyword>
<dbReference type="PROSITE" id="PS00188">
    <property type="entry name" value="BIOTIN"/>
    <property type="match status" value="1"/>
</dbReference>
<dbReference type="GO" id="GO:0003989">
    <property type="term" value="F:acetyl-CoA carboxylase activity"/>
    <property type="evidence" value="ECO:0007669"/>
    <property type="project" value="InterPro"/>
</dbReference>
<dbReference type="EMBL" id="UINC01110095">
    <property type="protein sequence ID" value="SVC77371.1"/>
    <property type="molecule type" value="Genomic_DNA"/>
</dbReference>
<evidence type="ECO:0000256" key="1">
    <source>
        <dbReference type="ARBA" id="ARBA00005194"/>
    </source>
</evidence>
<dbReference type="AlphaFoldDB" id="A0A382PZH7"/>
<comment type="pathway">
    <text evidence="1">Lipid metabolism; fatty acid biosynthesis.</text>
</comment>
<keyword evidence="3" id="KW-0444">Lipid biosynthesis</keyword>
<evidence type="ECO:0000313" key="9">
    <source>
        <dbReference type="EMBL" id="SVC77371.1"/>
    </source>
</evidence>
<keyword evidence="7" id="KW-0092">Biotin</keyword>
<name>A0A382PZH7_9ZZZZ</name>
<dbReference type="Pfam" id="PF00364">
    <property type="entry name" value="Biotin_lipoyl"/>
    <property type="match status" value="1"/>
</dbReference>
<dbReference type="PROSITE" id="PS50968">
    <property type="entry name" value="BIOTINYL_LIPOYL"/>
    <property type="match status" value="1"/>
</dbReference>
<dbReference type="PANTHER" id="PTHR45266:SF3">
    <property type="entry name" value="OXALOACETATE DECARBOXYLASE ALPHA CHAIN"/>
    <property type="match status" value="1"/>
</dbReference>
<dbReference type="InterPro" id="IPR000089">
    <property type="entry name" value="Biotin_lipoyl"/>
</dbReference>
<dbReference type="PANTHER" id="PTHR45266">
    <property type="entry name" value="OXALOACETATE DECARBOXYLASE ALPHA CHAIN"/>
    <property type="match status" value="1"/>
</dbReference>
<reference evidence="9" key="1">
    <citation type="submission" date="2018-05" db="EMBL/GenBank/DDBJ databases">
        <authorList>
            <person name="Lanie J.A."/>
            <person name="Ng W.-L."/>
            <person name="Kazmierczak K.M."/>
            <person name="Andrzejewski T.M."/>
            <person name="Davidsen T.M."/>
            <person name="Wayne K.J."/>
            <person name="Tettelin H."/>
            <person name="Glass J.I."/>
            <person name="Rusch D."/>
            <person name="Podicherti R."/>
            <person name="Tsui H.-C.T."/>
            <person name="Winkler M.E."/>
        </authorList>
    </citation>
    <scope>NUCLEOTIDE SEQUENCE</scope>
</reference>
<dbReference type="InterPro" id="IPR001882">
    <property type="entry name" value="Biotin_BS"/>
</dbReference>